<dbReference type="GO" id="GO:0016881">
    <property type="term" value="F:acid-amino acid ligase activity"/>
    <property type="evidence" value="ECO:0007669"/>
    <property type="project" value="TreeGrafter"/>
</dbReference>
<name>A0A8S9ML01_BRACR</name>
<dbReference type="InterPro" id="IPR036397">
    <property type="entry name" value="RNaseH_sf"/>
</dbReference>
<protein>
    <recommendedName>
        <fullName evidence="3">RNase H type-1 domain-containing protein</fullName>
    </recommendedName>
</protein>
<evidence type="ECO:0008006" key="3">
    <source>
        <dbReference type="Google" id="ProtNLM"/>
    </source>
</evidence>
<gene>
    <name evidence="1" type="ORF">F2Q68_00042564</name>
</gene>
<dbReference type="PANTHER" id="PTHR31901:SF68">
    <property type="entry name" value="(RAPE) HYPOTHETICAL PROTEIN"/>
    <property type="match status" value="1"/>
</dbReference>
<dbReference type="InterPro" id="IPR004993">
    <property type="entry name" value="GH3"/>
</dbReference>
<dbReference type="Proteomes" id="UP000712281">
    <property type="component" value="Unassembled WGS sequence"/>
</dbReference>
<dbReference type="GO" id="GO:0005737">
    <property type="term" value="C:cytoplasm"/>
    <property type="evidence" value="ECO:0007669"/>
    <property type="project" value="TreeGrafter"/>
</dbReference>
<dbReference type="EMBL" id="QGKW02000007">
    <property type="protein sequence ID" value="KAF2619702.1"/>
    <property type="molecule type" value="Genomic_DNA"/>
</dbReference>
<dbReference type="CDD" id="cd06222">
    <property type="entry name" value="RNase_H_like"/>
    <property type="match status" value="1"/>
</dbReference>
<dbReference type="GO" id="GO:0003676">
    <property type="term" value="F:nucleic acid binding"/>
    <property type="evidence" value="ECO:0007669"/>
    <property type="project" value="InterPro"/>
</dbReference>
<sequence>MGWIVENGLSIKPWQDPWLSVTEQQRPVGPATETSSNITVAELFIEGTREWNGGKCRRSSHSGSIATGHLAPWIIWQIWIARNQLIFEGKSYTEEETMTRAVSLAREWLNAQEPKLPPKPKRTLCPNPRPPHCIVLNTDASWKASSMLAGFGWTIRDSAGTSSFTGHERFVGSALVAEGLVLREALTRCNERGVKKVVCESDSTQLIKAINSGAVKPEIYGIFWDILELTSSFDLTSNAKQIQDDVLTKILKANANTEYLSRFLEGSSEKELFKKNVPVVSYEDVKPYIDRVVSQTENRQISFRANRLLRFSGVDGYKQGKVMIFKFIQPISTTPCGLPLAPSITIIMKSKYYRSPGKRSTTPDEIIMCTDPKQIIRFLEKYWKELCSNIRSGHVSNWITDLSCRDSVSTILGEPNPELADLIENECGQESWQGILSRLWPKTKCVETIVTGIMAQNIPALEFYSYKLLFVDFPSSRHNTKKNMSQGCDLSVLEELTSNAKQIQDDVLTKILKSNANTEYLSRFLEGSSDKELFKKNVPVVSYEDVKPYIDRIANGESSDILSGEPITAFILSSGTSSGNQKMFPRNNNFENIKIAAALSSLVMSK</sequence>
<reference evidence="1" key="1">
    <citation type="submission" date="2019-12" db="EMBL/GenBank/DDBJ databases">
        <title>Genome sequencing and annotation of Brassica cretica.</title>
        <authorList>
            <person name="Studholme D.J."/>
            <person name="Sarris P.F."/>
        </authorList>
    </citation>
    <scope>NUCLEOTIDE SEQUENCE</scope>
    <source>
        <strain evidence="1">PFS-001/15</strain>
        <tissue evidence="1">Leaf</tissue>
    </source>
</reference>
<evidence type="ECO:0000313" key="2">
    <source>
        <dbReference type="Proteomes" id="UP000712281"/>
    </source>
</evidence>
<organism evidence="1 2">
    <name type="scientific">Brassica cretica</name>
    <name type="common">Mustard</name>
    <dbReference type="NCBI Taxonomy" id="69181"/>
    <lineage>
        <taxon>Eukaryota</taxon>
        <taxon>Viridiplantae</taxon>
        <taxon>Streptophyta</taxon>
        <taxon>Embryophyta</taxon>
        <taxon>Tracheophyta</taxon>
        <taxon>Spermatophyta</taxon>
        <taxon>Magnoliopsida</taxon>
        <taxon>eudicotyledons</taxon>
        <taxon>Gunneridae</taxon>
        <taxon>Pentapetalae</taxon>
        <taxon>rosids</taxon>
        <taxon>malvids</taxon>
        <taxon>Brassicales</taxon>
        <taxon>Brassicaceae</taxon>
        <taxon>Brassiceae</taxon>
        <taxon>Brassica</taxon>
    </lineage>
</organism>
<dbReference type="Pfam" id="PF03321">
    <property type="entry name" value="GH3"/>
    <property type="match status" value="3"/>
</dbReference>
<dbReference type="PANTHER" id="PTHR31901">
    <property type="entry name" value="GH3 DOMAIN-CONTAINING PROTEIN"/>
    <property type="match status" value="1"/>
</dbReference>
<dbReference type="GO" id="GO:0004523">
    <property type="term" value="F:RNA-DNA hybrid ribonuclease activity"/>
    <property type="evidence" value="ECO:0007669"/>
    <property type="project" value="InterPro"/>
</dbReference>
<dbReference type="InterPro" id="IPR012337">
    <property type="entry name" value="RNaseH-like_sf"/>
</dbReference>
<dbReference type="SUPFAM" id="SSF53098">
    <property type="entry name" value="Ribonuclease H-like"/>
    <property type="match status" value="1"/>
</dbReference>
<proteinExistence type="predicted"/>
<dbReference type="InterPro" id="IPR044730">
    <property type="entry name" value="RNase_H-like_dom_plant"/>
</dbReference>
<dbReference type="AlphaFoldDB" id="A0A8S9ML01"/>
<comment type="caution">
    <text evidence="1">The sequence shown here is derived from an EMBL/GenBank/DDBJ whole genome shotgun (WGS) entry which is preliminary data.</text>
</comment>
<evidence type="ECO:0000313" key="1">
    <source>
        <dbReference type="EMBL" id="KAF2619702.1"/>
    </source>
</evidence>
<accession>A0A8S9ML01</accession>
<dbReference type="Gene3D" id="3.30.420.10">
    <property type="entry name" value="Ribonuclease H-like superfamily/Ribonuclease H"/>
    <property type="match status" value="1"/>
</dbReference>